<evidence type="ECO:0000313" key="2">
    <source>
        <dbReference type="Proteomes" id="UP001151532"/>
    </source>
</evidence>
<dbReference type="AlphaFoldDB" id="A0A9Q0YX24"/>
<name>A0A9Q0YX24_SALPP</name>
<proteinExistence type="predicted"/>
<reference evidence="1" key="2">
    <citation type="journal article" date="2023" name="Int. J. Mol. Sci.">
        <title>De Novo Assembly and Annotation of 11 Diverse Shrub Willow (Salix) Genomes Reveals Novel Gene Organization in Sex-Linked Regions.</title>
        <authorList>
            <person name="Hyden B."/>
            <person name="Feng K."/>
            <person name="Yates T.B."/>
            <person name="Jawdy S."/>
            <person name="Cereghino C."/>
            <person name="Smart L.B."/>
            <person name="Muchero W."/>
        </authorList>
    </citation>
    <scope>NUCLEOTIDE SEQUENCE</scope>
    <source>
        <tissue evidence="1">Shoot tip</tissue>
    </source>
</reference>
<organism evidence="1 2">
    <name type="scientific">Salix purpurea</name>
    <name type="common">Purple osier willow</name>
    <dbReference type="NCBI Taxonomy" id="77065"/>
    <lineage>
        <taxon>Eukaryota</taxon>
        <taxon>Viridiplantae</taxon>
        <taxon>Streptophyta</taxon>
        <taxon>Embryophyta</taxon>
        <taxon>Tracheophyta</taxon>
        <taxon>Spermatophyta</taxon>
        <taxon>Magnoliopsida</taxon>
        <taxon>eudicotyledons</taxon>
        <taxon>Gunneridae</taxon>
        <taxon>Pentapetalae</taxon>
        <taxon>rosids</taxon>
        <taxon>fabids</taxon>
        <taxon>Malpighiales</taxon>
        <taxon>Salicaceae</taxon>
        <taxon>Saliceae</taxon>
        <taxon>Salix</taxon>
    </lineage>
</organism>
<dbReference type="EMBL" id="JAPFFK010000015">
    <property type="protein sequence ID" value="KAJ6713249.1"/>
    <property type="molecule type" value="Genomic_DNA"/>
</dbReference>
<accession>A0A9Q0YX24</accession>
<comment type="caution">
    <text evidence="1">The sequence shown here is derived from an EMBL/GenBank/DDBJ whole genome shotgun (WGS) entry which is preliminary data.</text>
</comment>
<protein>
    <submittedName>
        <fullName evidence="1">Uncharacterized protein</fullName>
    </submittedName>
</protein>
<sequence>MGSRPRPFFLLPTKTNIYASIPFIPVISYTLYNTHTAWSNRFPVTDIFPQFHPLTHFEYIFNLKICRISSPQPWQTKECNPHFSISMNRGDYASRIRLSPSPAPSRLRQSRSKPNMLPNFKTRYLFNICVVSNPSSFTETTSQF</sequence>
<dbReference type="Proteomes" id="UP001151532">
    <property type="component" value="Chromosome 1"/>
</dbReference>
<reference evidence="1" key="1">
    <citation type="submission" date="2022-11" db="EMBL/GenBank/DDBJ databases">
        <authorList>
            <person name="Hyden B.L."/>
            <person name="Feng K."/>
            <person name="Yates T."/>
            <person name="Jawdy S."/>
            <person name="Smart L.B."/>
            <person name="Muchero W."/>
        </authorList>
    </citation>
    <scope>NUCLEOTIDE SEQUENCE</scope>
    <source>
        <tissue evidence="1">Shoot tip</tissue>
    </source>
</reference>
<keyword evidence="2" id="KW-1185">Reference proteome</keyword>
<evidence type="ECO:0000313" key="1">
    <source>
        <dbReference type="EMBL" id="KAJ6713249.1"/>
    </source>
</evidence>
<gene>
    <name evidence="1" type="ORF">OIU79_009277</name>
</gene>